<proteinExistence type="predicted"/>
<dbReference type="RefSeq" id="WP_025081126.1">
    <property type="nucleotide sequence ID" value="NZ_AZGI01000002.1"/>
</dbReference>
<gene>
    <name evidence="1" type="ORF">FC39_GL001238</name>
</gene>
<keyword evidence="2" id="KW-1185">Reference proteome</keyword>
<dbReference type="EMBL" id="AZGI01000002">
    <property type="protein sequence ID" value="KRM41227.1"/>
    <property type="molecule type" value="Genomic_DNA"/>
</dbReference>
<accession>A0A0R1YMP1</accession>
<sequence length="96" mass="10520">MFNKEARKAKKQAKLEKKQAKLEKLNLYRMSCPRCKSEDFTILGQHKKGFSVGKAVVGTALTGGVGSLAGFAGKKSKKLDIICNKCGRQYKAKPIS</sequence>
<comment type="caution">
    <text evidence="1">The sequence shown here is derived from an EMBL/GenBank/DDBJ whole genome shotgun (WGS) entry which is preliminary data.</text>
</comment>
<dbReference type="AlphaFoldDB" id="A0A0R1YMP1"/>
<dbReference type="STRING" id="1423754.FC39_GL001238"/>
<dbReference type="PATRIC" id="fig|1423754.3.peg.1275"/>
<protein>
    <recommendedName>
        <fullName evidence="3">LITAF domain-containing protein</fullName>
    </recommendedName>
</protein>
<evidence type="ECO:0000313" key="2">
    <source>
        <dbReference type="Proteomes" id="UP000051223"/>
    </source>
</evidence>
<dbReference type="eggNOG" id="ENOG5033IP2">
    <property type="taxonomic scope" value="Bacteria"/>
</dbReference>
<reference evidence="1 2" key="1">
    <citation type="journal article" date="2015" name="Genome Announc.">
        <title>Expanding the biotechnology potential of lactobacilli through comparative genomics of 213 strains and associated genera.</title>
        <authorList>
            <person name="Sun Z."/>
            <person name="Harris H.M."/>
            <person name="McCann A."/>
            <person name="Guo C."/>
            <person name="Argimon S."/>
            <person name="Zhang W."/>
            <person name="Yang X."/>
            <person name="Jeffery I.B."/>
            <person name="Cooney J.C."/>
            <person name="Kagawa T.F."/>
            <person name="Liu W."/>
            <person name="Song Y."/>
            <person name="Salvetti E."/>
            <person name="Wrobel A."/>
            <person name="Rasinkangas P."/>
            <person name="Parkhill J."/>
            <person name="Rea M.C."/>
            <person name="O'Sullivan O."/>
            <person name="Ritari J."/>
            <person name="Douillard F.P."/>
            <person name="Paul Ross R."/>
            <person name="Yang R."/>
            <person name="Briner A.E."/>
            <person name="Felis G.E."/>
            <person name="de Vos W.M."/>
            <person name="Barrangou R."/>
            <person name="Klaenhammer T.R."/>
            <person name="Caufield P.W."/>
            <person name="Cui Y."/>
            <person name="Zhang H."/>
            <person name="O'Toole P.W."/>
        </authorList>
    </citation>
    <scope>NUCLEOTIDE SEQUENCE [LARGE SCALE GENOMIC DNA]</scope>
    <source>
        <strain evidence="1 2">DSM 5661</strain>
    </source>
</reference>
<name>A0A0R1YMP1_9LACO</name>
<evidence type="ECO:0000313" key="1">
    <source>
        <dbReference type="EMBL" id="KRM41227.1"/>
    </source>
</evidence>
<organism evidence="1 2">
    <name type="scientific">Lactobacillus hamsteri DSM 5661 = JCM 6256</name>
    <dbReference type="NCBI Taxonomy" id="1423754"/>
    <lineage>
        <taxon>Bacteria</taxon>
        <taxon>Bacillati</taxon>
        <taxon>Bacillota</taxon>
        <taxon>Bacilli</taxon>
        <taxon>Lactobacillales</taxon>
        <taxon>Lactobacillaceae</taxon>
        <taxon>Lactobacillus</taxon>
    </lineage>
</organism>
<dbReference type="Proteomes" id="UP000051223">
    <property type="component" value="Unassembled WGS sequence"/>
</dbReference>
<evidence type="ECO:0008006" key="3">
    <source>
        <dbReference type="Google" id="ProtNLM"/>
    </source>
</evidence>